<gene>
    <name evidence="1" type="ORF">SDC9_115778</name>
</gene>
<comment type="caution">
    <text evidence="1">The sequence shown here is derived from an EMBL/GenBank/DDBJ whole genome shotgun (WGS) entry which is preliminary data.</text>
</comment>
<name>A0A645C0I8_9ZZZZ</name>
<organism evidence="1">
    <name type="scientific">bioreactor metagenome</name>
    <dbReference type="NCBI Taxonomy" id="1076179"/>
    <lineage>
        <taxon>unclassified sequences</taxon>
        <taxon>metagenomes</taxon>
        <taxon>ecological metagenomes</taxon>
    </lineage>
</organism>
<sequence>MNVPEGVAVVFGQPGSPDIIRIGGQRVGRHRQDHAADLRLRGDLTGDLRSRRRGHQLVVNRLIQLSLGQLLLGSPDTTGHQGRMQHRVDLIERQPVLHPSAIALEDGARKALVAADQLAIRPTVVGLGQMQRSLVVGDGDQRLHAVLLALVEHPVVERQTGLVGLGLVPLREDAAPGDREAEDREAHLGEQRDVVAIAMVEVDALEFEVVGGRFIGGRGHDAVRHHVLDGRALAVDVPGALQLVGGGRAAPQESFGERLGGERGRGHLGSFLRFPVSRAMCRMRYVASSSVSVVPSLSSSTARTFCAAWAASGNESRTLVLNACGCSDSCCPLAARAKK</sequence>
<accession>A0A645C0I8</accession>
<dbReference type="EMBL" id="VSSQ01022496">
    <property type="protein sequence ID" value="MPM68843.1"/>
    <property type="molecule type" value="Genomic_DNA"/>
</dbReference>
<dbReference type="AlphaFoldDB" id="A0A645C0I8"/>
<reference evidence="1" key="1">
    <citation type="submission" date="2019-08" db="EMBL/GenBank/DDBJ databases">
        <authorList>
            <person name="Kucharzyk K."/>
            <person name="Murdoch R.W."/>
            <person name="Higgins S."/>
            <person name="Loffler F."/>
        </authorList>
    </citation>
    <scope>NUCLEOTIDE SEQUENCE</scope>
</reference>
<proteinExistence type="predicted"/>
<evidence type="ECO:0000313" key="1">
    <source>
        <dbReference type="EMBL" id="MPM68843.1"/>
    </source>
</evidence>
<protein>
    <submittedName>
        <fullName evidence="1">Uncharacterized protein</fullName>
    </submittedName>
</protein>